<keyword evidence="1" id="KW-0732">Signal</keyword>
<proteinExistence type="predicted"/>
<gene>
    <name evidence="3" type="ORF">NCTC12219_00657</name>
    <name evidence="2" type="ORF">NCTC12221_01102</name>
</gene>
<evidence type="ECO:0000313" key="4">
    <source>
        <dbReference type="Proteomes" id="UP000255103"/>
    </source>
</evidence>
<accession>A0A377JSC6</accession>
<reference evidence="4 5" key="1">
    <citation type="submission" date="2018-06" db="EMBL/GenBank/DDBJ databases">
        <authorList>
            <consortium name="Pathogen Informatics"/>
            <person name="Doyle S."/>
        </authorList>
    </citation>
    <scope>NUCLEOTIDE SEQUENCE [LARGE SCALE GENOMIC DNA]</scope>
    <source>
        <strain evidence="3 4">NCTC12219</strain>
        <strain evidence="2 5">NCTC12221</strain>
    </source>
</reference>
<feature type="signal peptide" evidence="1">
    <location>
        <begin position="1"/>
        <end position="26"/>
    </location>
</feature>
<name>A0A377JSC6_9HELI</name>
<feature type="chain" id="PRO_5044586320" evidence="1">
    <location>
        <begin position="27"/>
        <end position="259"/>
    </location>
</feature>
<dbReference type="AlphaFoldDB" id="A0A377JSC6"/>
<dbReference type="Proteomes" id="UP000255103">
    <property type="component" value="Unassembled WGS sequence"/>
</dbReference>
<sequence length="259" mass="28401">MRKSIKLQPFAIASLSLGLLFFTACSDDSTTLATNECPSHALCIYKNISFSQPIMPDVYKASIRITESDSLRKGGEIESSAKKEIANTLNDILNLNKEKGLCEGGNYDLRPNIQYKDGAARDTVGYTLSFSLECDVPSEQKKDYDNFIAAVDKKINKNKFLSFLAPNVTIIATPEAWQNTQDKAFAGALNLAKESQKELSEVLDKKCVLAGADGVNNAIAPREFAKLSNMSASADISWELPAPKEQEVSAKIQVKYICK</sequence>
<protein>
    <submittedName>
        <fullName evidence="3">Probable periplasmic protein Cj1621</fullName>
    </submittedName>
</protein>
<dbReference type="Pfam" id="PF04402">
    <property type="entry name" value="SIMPL"/>
    <property type="match status" value="1"/>
</dbReference>
<evidence type="ECO:0000313" key="2">
    <source>
        <dbReference type="EMBL" id="STP09656.1"/>
    </source>
</evidence>
<dbReference type="PROSITE" id="PS51257">
    <property type="entry name" value="PROKAR_LIPOPROTEIN"/>
    <property type="match status" value="1"/>
</dbReference>
<organism evidence="3 4">
    <name type="scientific">Helicobacter cinaedi</name>
    <dbReference type="NCBI Taxonomy" id="213"/>
    <lineage>
        <taxon>Bacteria</taxon>
        <taxon>Pseudomonadati</taxon>
        <taxon>Campylobacterota</taxon>
        <taxon>Epsilonproteobacteria</taxon>
        <taxon>Campylobacterales</taxon>
        <taxon>Helicobacteraceae</taxon>
        <taxon>Helicobacter</taxon>
    </lineage>
</organism>
<dbReference type="InterPro" id="IPR007497">
    <property type="entry name" value="SIMPL/DUF541"/>
</dbReference>
<dbReference type="EMBL" id="UGHZ01000001">
    <property type="protein sequence ID" value="STP09656.1"/>
    <property type="molecule type" value="Genomic_DNA"/>
</dbReference>
<dbReference type="Gene3D" id="3.30.70.2970">
    <property type="entry name" value="Protein of unknown function (DUF541), domain 2"/>
    <property type="match status" value="1"/>
</dbReference>
<evidence type="ECO:0000313" key="3">
    <source>
        <dbReference type="EMBL" id="STP10777.1"/>
    </source>
</evidence>
<dbReference type="EMBL" id="UGHX01000001">
    <property type="protein sequence ID" value="STP10777.1"/>
    <property type="molecule type" value="Genomic_DNA"/>
</dbReference>
<dbReference type="RefSeq" id="WP_115026315.1">
    <property type="nucleotide sequence ID" value="NZ_AP025204.1"/>
</dbReference>
<dbReference type="Proteomes" id="UP000255335">
    <property type="component" value="Unassembled WGS sequence"/>
</dbReference>
<evidence type="ECO:0000313" key="5">
    <source>
        <dbReference type="Proteomes" id="UP000255335"/>
    </source>
</evidence>
<evidence type="ECO:0000256" key="1">
    <source>
        <dbReference type="SAM" id="SignalP"/>
    </source>
</evidence>
<dbReference type="Gene3D" id="3.30.110.170">
    <property type="entry name" value="Protein of unknown function (DUF541), domain 1"/>
    <property type="match status" value="1"/>
</dbReference>